<sequence length="114" mass="13571">MIKTVTTAHGTVKAYHKNVLMEYKRIQNDKYGNPLYKVMPVNFSWRKVYHAYRNYQPSYTHNGYYLLQSYNIQSDIQTLAEEIASKVNFPQFDETLLTDYRDVKTLQDFSTEKL</sequence>
<dbReference type="AlphaFoldDB" id="A0ABD4ZT18"/>
<evidence type="ECO:0000313" key="2">
    <source>
        <dbReference type="Proteomes" id="UP001241571"/>
    </source>
</evidence>
<comment type="caution">
    <text evidence="1">The sequence shown here is derived from an EMBL/GenBank/DDBJ whole genome shotgun (WGS) entry which is preliminary data.</text>
</comment>
<protein>
    <submittedName>
        <fullName evidence="1">Uncharacterized protein</fullName>
    </submittedName>
</protein>
<dbReference type="Proteomes" id="UP001241571">
    <property type="component" value="Unassembled WGS sequence"/>
</dbReference>
<organism evidence="1 2">
    <name type="scientific">Enterococcus gallinarum</name>
    <dbReference type="NCBI Taxonomy" id="1353"/>
    <lineage>
        <taxon>Bacteria</taxon>
        <taxon>Bacillati</taxon>
        <taxon>Bacillota</taxon>
        <taxon>Bacilli</taxon>
        <taxon>Lactobacillales</taxon>
        <taxon>Enterococcaceae</taxon>
        <taxon>Enterococcus</taxon>
    </lineage>
</organism>
<gene>
    <name evidence="1" type="ORF">QRX88_08835</name>
</gene>
<name>A0ABD4ZT18_ENTGA</name>
<proteinExistence type="predicted"/>
<accession>A0ABD4ZT18</accession>
<evidence type="ECO:0000313" key="1">
    <source>
        <dbReference type="EMBL" id="MDL4935817.1"/>
    </source>
</evidence>
<dbReference type="RefSeq" id="WP_285905979.1">
    <property type="nucleotide sequence ID" value="NZ_JASUBC010000002.1"/>
</dbReference>
<reference evidence="1 2" key="1">
    <citation type="submission" date="2023-06" db="EMBL/GenBank/DDBJ databases">
        <title>Acute promotion of culturable opportunistic pathogens and persistent increase of antibiotic resistance following antibiotic exposure in mouse gut microbiota.</title>
        <authorList>
            <person name="Li L."/>
            <person name="Wang B."/>
            <person name="Sun Y."/>
            <person name="Wang M."/>
            <person name="Xu H."/>
        </authorList>
    </citation>
    <scope>NUCLEOTIDE SEQUENCE [LARGE SCALE GENOMIC DNA]</scope>
    <source>
        <strain evidence="1 2">CRI2_2</strain>
    </source>
</reference>
<dbReference type="EMBL" id="JASUBT010000005">
    <property type="protein sequence ID" value="MDL4935817.1"/>
    <property type="molecule type" value="Genomic_DNA"/>
</dbReference>